<evidence type="ECO:0000313" key="2">
    <source>
        <dbReference type="Proteomes" id="UP000218615"/>
    </source>
</evidence>
<dbReference type="AlphaFoldDB" id="A0A284VR00"/>
<accession>A0A284VR00</accession>
<organism evidence="1 2">
    <name type="scientific">Candidatus Methanoperedens nitratireducens</name>
    <dbReference type="NCBI Taxonomy" id="1392998"/>
    <lineage>
        <taxon>Archaea</taxon>
        <taxon>Methanobacteriati</taxon>
        <taxon>Methanobacteriota</taxon>
        <taxon>Stenosarchaea group</taxon>
        <taxon>Methanomicrobia</taxon>
        <taxon>Methanosarcinales</taxon>
        <taxon>ANME-2 cluster</taxon>
        <taxon>Candidatus Methanoperedentaceae</taxon>
        <taxon>Candidatus Methanoperedens</taxon>
    </lineage>
</organism>
<keyword evidence="2" id="KW-1185">Reference proteome</keyword>
<dbReference type="EMBL" id="FZMP01000193">
    <property type="protein sequence ID" value="SNQ61705.1"/>
    <property type="molecule type" value="Genomic_DNA"/>
</dbReference>
<name>A0A284VR00_9EURY</name>
<proteinExistence type="predicted"/>
<reference evidence="2" key="1">
    <citation type="submission" date="2017-06" db="EMBL/GenBank/DDBJ databases">
        <authorList>
            <person name="Cremers G."/>
        </authorList>
    </citation>
    <scope>NUCLEOTIDE SEQUENCE [LARGE SCALE GENOMIC DNA]</scope>
</reference>
<sequence>MTMLNVSAMDRIVKRNFGYVKTLCTGLGLKSGVCDSSTCTIVNPSNLVFLSFGAN</sequence>
<gene>
    <name evidence="1" type="ORF">MNV_470036</name>
</gene>
<evidence type="ECO:0000313" key="1">
    <source>
        <dbReference type="EMBL" id="SNQ61705.1"/>
    </source>
</evidence>
<protein>
    <submittedName>
        <fullName evidence="1">Uncharacterized protein</fullName>
    </submittedName>
</protein>
<dbReference type="Proteomes" id="UP000218615">
    <property type="component" value="Unassembled WGS sequence"/>
</dbReference>